<dbReference type="OrthoDB" id="7473760at2"/>
<accession>A0A2K8MR86</accession>
<keyword evidence="2" id="KW-1185">Reference proteome</keyword>
<evidence type="ECO:0000313" key="2">
    <source>
        <dbReference type="Proteomes" id="UP000229081"/>
    </source>
</evidence>
<organism evidence="1 2">
    <name type="scientific">Sphingomonas psychrotolerans</name>
    <dbReference type="NCBI Taxonomy" id="1327635"/>
    <lineage>
        <taxon>Bacteria</taxon>
        <taxon>Pseudomonadati</taxon>
        <taxon>Pseudomonadota</taxon>
        <taxon>Alphaproteobacteria</taxon>
        <taxon>Sphingomonadales</taxon>
        <taxon>Sphingomonadaceae</taxon>
        <taxon>Sphingomonas</taxon>
    </lineage>
</organism>
<proteinExistence type="predicted"/>
<reference evidence="1 2" key="1">
    <citation type="submission" date="2017-11" db="EMBL/GenBank/DDBJ databases">
        <title>Complete genome sequence of Sphingomonas sp. Strain Cra20, a psychrotolerant potential plant growth promoting rhizobacteria.</title>
        <authorList>
            <person name="Luo Y."/>
        </authorList>
    </citation>
    <scope>NUCLEOTIDE SEQUENCE [LARGE SCALE GENOMIC DNA]</scope>
    <source>
        <strain evidence="1 2">Cra20</strain>
    </source>
</reference>
<sequence length="77" mass="8583">MATADWTRWASATFTGARHALTLTASPGPMLDHWLVGLSEVEFALRGYLVADIHVTRMRREGELVTVTIEALTVEER</sequence>
<dbReference type="Proteomes" id="UP000229081">
    <property type="component" value="Chromosome"/>
</dbReference>
<protein>
    <submittedName>
        <fullName evidence="1">Uncharacterized protein</fullName>
    </submittedName>
</protein>
<name>A0A2K8MR86_9SPHN</name>
<gene>
    <name evidence="1" type="ORF">CVN68_09415</name>
</gene>
<dbReference type="KEGG" id="sphc:CVN68_09415"/>
<dbReference type="AlphaFoldDB" id="A0A2K8MR86"/>
<evidence type="ECO:0000313" key="1">
    <source>
        <dbReference type="EMBL" id="ATY34529.1"/>
    </source>
</evidence>
<dbReference type="EMBL" id="CP024923">
    <property type="protein sequence ID" value="ATY34529.1"/>
    <property type="molecule type" value="Genomic_DNA"/>
</dbReference>